<accession>A0A6J5YV54</accession>
<reference evidence="1" key="1">
    <citation type="submission" date="2020-05" db="EMBL/GenBank/DDBJ databases">
        <authorList>
            <person name="Chiriac C."/>
            <person name="Salcher M."/>
            <person name="Ghai R."/>
            <person name="Kavagutti S V."/>
        </authorList>
    </citation>
    <scope>NUCLEOTIDE SEQUENCE</scope>
</reference>
<evidence type="ECO:0000313" key="1">
    <source>
        <dbReference type="EMBL" id="CAB4334074.1"/>
    </source>
</evidence>
<protein>
    <submittedName>
        <fullName evidence="1">Unannotated protein</fullName>
    </submittedName>
</protein>
<proteinExistence type="predicted"/>
<dbReference type="EMBL" id="CAESAO010000002">
    <property type="protein sequence ID" value="CAB4334074.1"/>
    <property type="molecule type" value="Genomic_DNA"/>
</dbReference>
<dbReference type="PROSITE" id="PS51257">
    <property type="entry name" value="PROKAR_LIPOPROTEIN"/>
    <property type="match status" value="1"/>
</dbReference>
<gene>
    <name evidence="1" type="ORF">UFOPK3522_00048</name>
</gene>
<dbReference type="AlphaFoldDB" id="A0A6J5YV54"/>
<organism evidence="1">
    <name type="scientific">freshwater metagenome</name>
    <dbReference type="NCBI Taxonomy" id="449393"/>
    <lineage>
        <taxon>unclassified sequences</taxon>
        <taxon>metagenomes</taxon>
        <taxon>ecological metagenomes</taxon>
    </lineage>
</organism>
<sequence length="145" mass="14920">MLKATRITSFALLPLAAVALASCGTKERTDNELRPPVPLQLSASLMPKKISISPNRIGGGPVTLVISNLTGTDQKITFAANSPSGSSDLQLSSQSTTIAPNNTAAIKANVTDGTYSLSVEGDSIPASLLSVSGERPSAQNDLMLP</sequence>
<name>A0A6J5YV54_9ZZZZ</name>